<dbReference type="Gene3D" id="1.20.1440.100">
    <property type="entry name" value="SG protein - dephosphorylation function"/>
    <property type="match status" value="1"/>
</dbReference>
<name>A0A5S3YXD7_9GAMM</name>
<dbReference type="PANTHER" id="PTHR43344:SF14">
    <property type="entry name" value="HAD-IB FAMILY HYDROLASE"/>
    <property type="match status" value="1"/>
</dbReference>
<dbReference type="SUPFAM" id="SSF56784">
    <property type="entry name" value="HAD-like"/>
    <property type="match status" value="1"/>
</dbReference>
<dbReference type="GO" id="GO:0000287">
    <property type="term" value="F:magnesium ion binding"/>
    <property type="evidence" value="ECO:0007669"/>
    <property type="project" value="TreeGrafter"/>
</dbReference>
<dbReference type="InterPro" id="IPR050582">
    <property type="entry name" value="HAD-like_SerB"/>
</dbReference>
<sequence length="204" mass="23385">MTDKLSNKNLALFDFDGTLTDADMFTIFLKFSATKKRAWLIKLTLLPLYGFYKLGLFPAPTLRKLASFVAYKNKPISFLRPLGEEYALTVIPKHLRTQAIERLQWHLQQGDTVVVVSASINLYLEPWCHSLGIGLICSELATQNDKFTGLYINGDVSNHTKAERVKSMFNLKEFKRIYAYGDTPEDHALLSLADEQYMNWVRLK</sequence>
<protein>
    <submittedName>
        <fullName evidence="1">HAD-IB family hydrolase</fullName>
    </submittedName>
</protein>
<keyword evidence="1" id="KW-0378">Hydrolase</keyword>
<dbReference type="Gene3D" id="3.40.50.1000">
    <property type="entry name" value="HAD superfamily/HAD-like"/>
    <property type="match status" value="1"/>
</dbReference>
<dbReference type="PANTHER" id="PTHR43344">
    <property type="entry name" value="PHOSPHOSERINE PHOSPHATASE"/>
    <property type="match status" value="1"/>
</dbReference>
<reference evidence="1 2" key="1">
    <citation type="submission" date="2017-12" db="EMBL/GenBank/DDBJ databases">
        <authorList>
            <person name="Paulsen S."/>
            <person name="Gram L.K."/>
        </authorList>
    </citation>
    <scope>NUCLEOTIDE SEQUENCE [LARGE SCALE GENOMIC DNA]</scope>
    <source>
        <strain evidence="1 2">S1189</strain>
    </source>
</reference>
<proteinExistence type="predicted"/>
<dbReference type="RefSeq" id="WP_138566327.1">
    <property type="nucleotide sequence ID" value="NZ_PNCM01000008.1"/>
</dbReference>
<dbReference type="InterPro" id="IPR036412">
    <property type="entry name" value="HAD-like_sf"/>
</dbReference>
<dbReference type="CDD" id="cd02612">
    <property type="entry name" value="HAD_PGPPase"/>
    <property type="match status" value="1"/>
</dbReference>
<comment type="caution">
    <text evidence="1">The sequence shown here is derived from an EMBL/GenBank/DDBJ whole genome shotgun (WGS) entry which is preliminary data.</text>
</comment>
<dbReference type="EMBL" id="PNCM01000008">
    <property type="protein sequence ID" value="TMP83122.1"/>
    <property type="molecule type" value="Genomic_DNA"/>
</dbReference>
<evidence type="ECO:0000313" key="1">
    <source>
        <dbReference type="EMBL" id="TMP83122.1"/>
    </source>
</evidence>
<dbReference type="OrthoDB" id="9784466at2"/>
<dbReference type="GO" id="GO:0005737">
    <property type="term" value="C:cytoplasm"/>
    <property type="evidence" value="ECO:0007669"/>
    <property type="project" value="TreeGrafter"/>
</dbReference>
<reference evidence="2" key="2">
    <citation type="submission" date="2019-06" db="EMBL/GenBank/DDBJ databases">
        <title>Co-occurence of chitin degradation, pigmentation and bioactivity in marine Pseudoalteromonas.</title>
        <authorList>
            <person name="Sonnenschein E.C."/>
            <person name="Bech P.K."/>
        </authorList>
    </citation>
    <scope>NUCLEOTIDE SEQUENCE [LARGE SCALE GENOMIC DNA]</scope>
    <source>
        <strain evidence="2">S1189</strain>
    </source>
</reference>
<accession>A0A5S3YXD7</accession>
<dbReference type="NCBIfam" id="TIGR01490">
    <property type="entry name" value="HAD-SF-IB-hyp1"/>
    <property type="match status" value="1"/>
</dbReference>
<organism evidence="1 2">
    <name type="scientific">Pseudoalteromonas phenolica</name>
    <dbReference type="NCBI Taxonomy" id="161398"/>
    <lineage>
        <taxon>Bacteria</taxon>
        <taxon>Pseudomonadati</taxon>
        <taxon>Pseudomonadota</taxon>
        <taxon>Gammaproteobacteria</taxon>
        <taxon>Alteromonadales</taxon>
        <taxon>Pseudoalteromonadaceae</taxon>
        <taxon>Pseudoalteromonas</taxon>
    </lineage>
</organism>
<dbReference type="GO" id="GO:0036424">
    <property type="term" value="F:L-phosphoserine phosphatase activity"/>
    <property type="evidence" value="ECO:0007669"/>
    <property type="project" value="TreeGrafter"/>
</dbReference>
<evidence type="ECO:0000313" key="2">
    <source>
        <dbReference type="Proteomes" id="UP000307362"/>
    </source>
</evidence>
<dbReference type="InterPro" id="IPR023214">
    <property type="entry name" value="HAD_sf"/>
</dbReference>
<gene>
    <name evidence="1" type="ORF">CWB73_02675</name>
</gene>
<dbReference type="Pfam" id="PF12710">
    <property type="entry name" value="HAD"/>
    <property type="match status" value="1"/>
</dbReference>
<dbReference type="Proteomes" id="UP000307362">
    <property type="component" value="Unassembled WGS sequence"/>
</dbReference>
<dbReference type="NCBIfam" id="TIGR01488">
    <property type="entry name" value="HAD-SF-IB"/>
    <property type="match status" value="1"/>
</dbReference>
<dbReference type="GO" id="GO:0006564">
    <property type="term" value="P:L-serine biosynthetic process"/>
    <property type="evidence" value="ECO:0007669"/>
    <property type="project" value="TreeGrafter"/>
</dbReference>
<dbReference type="AlphaFoldDB" id="A0A5S3YXD7"/>
<dbReference type="InterPro" id="IPR006385">
    <property type="entry name" value="HAD_hydro_SerB1"/>
</dbReference>